<reference evidence="4" key="1">
    <citation type="submission" date="2016-07" db="EMBL/GenBank/DDBJ databases">
        <authorList>
            <person name="Florea S."/>
            <person name="Webb J.S."/>
            <person name="Jaromczyk J."/>
            <person name="Schardl C.L."/>
        </authorList>
    </citation>
    <scope>NUCLEOTIDE SEQUENCE [LARGE SCALE GENOMIC DNA]</scope>
    <source>
        <strain evidence="4">MV-1</strain>
    </source>
</reference>
<dbReference type="InterPro" id="IPR000238">
    <property type="entry name" value="RbfA"/>
</dbReference>
<dbReference type="GO" id="GO:0030490">
    <property type="term" value="P:maturation of SSU-rRNA"/>
    <property type="evidence" value="ECO:0007669"/>
    <property type="project" value="UniProtKB-UniRule"/>
</dbReference>
<evidence type="ECO:0000313" key="4">
    <source>
        <dbReference type="Proteomes" id="UP000095347"/>
    </source>
</evidence>
<keyword evidence="2" id="KW-0963">Cytoplasm</keyword>
<dbReference type="Proteomes" id="UP000095347">
    <property type="component" value="Unassembled WGS sequence"/>
</dbReference>
<dbReference type="PROSITE" id="PS01319">
    <property type="entry name" value="RBFA"/>
    <property type="match status" value="1"/>
</dbReference>
<dbReference type="Gene3D" id="3.30.300.20">
    <property type="match status" value="1"/>
</dbReference>
<dbReference type="AlphaFoldDB" id="A0A1E5Q3W8"/>
<dbReference type="HAMAP" id="MF_00003">
    <property type="entry name" value="RbfA"/>
    <property type="match status" value="1"/>
</dbReference>
<dbReference type="GO" id="GO:0005829">
    <property type="term" value="C:cytosol"/>
    <property type="evidence" value="ECO:0007669"/>
    <property type="project" value="TreeGrafter"/>
</dbReference>
<sequence>MTRHGTHHTAKGPSQRQLRVGEEVRHALAWILERGDLRDPTLASTPVTVTEVRTSPDLKHATCFVTPLGGGDGEAVKEVLDALRRASKFLRHEVVRKVNLRYAPILHFEHDPSFDFAGHIDALLHSPEVARDLHHDDELDDGANEEE</sequence>
<gene>
    <name evidence="2" type="primary">rbfA</name>
    <name evidence="3" type="ORF">BEN30_16645</name>
</gene>
<keyword evidence="4" id="KW-1185">Reference proteome</keyword>
<evidence type="ECO:0000256" key="1">
    <source>
        <dbReference type="ARBA" id="ARBA00022517"/>
    </source>
</evidence>
<dbReference type="PANTHER" id="PTHR33515:SF1">
    <property type="entry name" value="RIBOSOME-BINDING FACTOR A, CHLOROPLASTIC-RELATED"/>
    <property type="match status" value="1"/>
</dbReference>
<evidence type="ECO:0000256" key="2">
    <source>
        <dbReference type="HAMAP-Rule" id="MF_00003"/>
    </source>
</evidence>
<dbReference type="STRING" id="28181.BEN30_16645"/>
<dbReference type="InterPro" id="IPR023799">
    <property type="entry name" value="RbfA_dom_sf"/>
</dbReference>
<dbReference type="GO" id="GO:0043024">
    <property type="term" value="F:ribosomal small subunit binding"/>
    <property type="evidence" value="ECO:0007669"/>
    <property type="project" value="TreeGrafter"/>
</dbReference>
<name>A0A1E5Q3W8_9PROT</name>
<organism evidence="3 4">
    <name type="scientific">Magnetovibrio blakemorei</name>
    <dbReference type="NCBI Taxonomy" id="28181"/>
    <lineage>
        <taxon>Bacteria</taxon>
        <taxon>Pseudomonadati</taxon>
        <taxon>Pseudomonadota</taxon>
        <taxon>Alphaproteobacteria</taxon>
        <taxon>Rhodospirillales</taxon>
        <taxon>Magnetovibrionaceae</taxon>
        <taxon>Magnetovibrio</taxon>
    </lineage>
</organism>
<dbReference type="InterPro" id="IPR015946">
    <property type="entry name" value="KH_dom-like_a/b"/>
</dbReference>
<dbReference type="PANTHER" id="PTHR33515">
    <property type="entry name" value="RIBOSOME-BINDING FACTOR A, CHLOROPLASTIC-RELATED"/>
    <property type="match status" value="1"/>
</dbReference>
<dbReference type="NCBIfam" id="NF001802">
    <property type="entry name" value="PRK00521.2-5"/>
    <property type="match status" value="1"/>
</dbReference>
<dbReference type="Pfam" id="PF02033">
    <property type="entry name" value="RBFA"/>
    <property type="match status" value="1"/>
</dbReference>
<dbReference type="EMBL" id="MCGG01000072">
    <property type="protein sequence ID" value="OEJ64311.1"/>
    <property type="molecule type" value="Genomic_DNA"/>
</dbReference>
<accession>A0A1E5Q3W8</accession>
<proteinExistence type="inferred from homology"/>
<keyword evidence="1 2" id="KW-0690">Ribosome biogenesis</keyword>
<comment type="caution">
    <text evidence="3">The sequence shown here is derived from an EMBL/GenBank/DDBJ whole genome shotgun (WGS) entry which is preliminary data.</text>
</comment>
<comment type="similarity">
    <text evidence="2">Belongs to the RbfA family.</text>
</comment>
<dbReference type="OrthoDB" id="9805051at2"/>
<dbReference type="RefSeq" id="WP_069959295.1">
    <property type="nucleotide sequence ID" value="NZ_MCGG01000072.1"/>
</dbReference>
<dbReference type="SUPFAM" id="SSF89919">
    <property type="entry name" value="Ribosome-binding factor A, RbfA"/>
    <property type="match status" value="1"/>
</dbReference>
<comment type="subcellular location">
    <subcellularLocation>
        <location evidence="2">Cytoplasm</location>
    </subcellularLocation>
</comment>
<dbReference type="InterPro" id="IPR020053">
    <property type="entry name" value="Ribosome-bd_factorA_CS"/>
</dbReference>
<protein>
    <recommendedName>
        <fullName evidence="2">Ribosome-binding factor A</fullName>
    </recommendedName>
</protein>
<evidence type="ECO:0000313" key="3">
    <source>
        <dbReference type="EMBL" id="OEJ64311.1"/>
    </source>
</evidence>
<comment type="function">
    <text evidence="2">One of several proteins that assist in the late maturation steps of the functional core of the 30S ribosomal subunit. Associates with free 30S ribosomal subunits (but not with 30S subunits that are part of 70S ribosomes or polysomes). Required for efficient processing of 16S rRNA. May interact with the 5'-terminal helix region of 16S rRNA.</text>
</comment>
<comment type="subunit">
    <text evidence="2">Monomer. Binds 30S ribosomal subunits, but not 50S ribosomal subunits or 70S ribosomes.</text>
</comment>
<dbReference type="NCBIfam" id="TIGR00082">
    <property type="entry name" value="rbfA"/>
    <property type="match status" value="1"/>
</dbReference>